<feature type="domain" description="Transglutaminase-like" evidence="1">
    <location>
        <begin position="210"/>
        <end position="291"/>
    </location>
</feature>
<dbReference type="RefSeq" id="WP_074716650.1">
    <property type="nucleotide sequence ID" value="NZ_FNPG01000010.1"/>
</dbReference>
<dbReference type="Gene3D" id="3.10.620.30">
    <property type="match status" value="1"/>
</dbReference>
<dbReference type="PROSITE" id="PS51257">
    <property type="entry name" value="PROKAR_LIPOPROTEIN"/>
    <property type="match status" value="1"/>
</dbReference>
<reference evidence="2 3" key="1">
    <citation type="submission" date="2016-10" db="EMBL/GenBank/DDBJ databases">
        <authorList>
            <person name="de Groot N.N."/>
        </authorList>
    </citation>
    <scope>NUCLEOTIDE SEQUENCE [LARGE SCALE GENOMIC DNA]</scope>
    <source>
        <strain evidence="2 3">DSM 14045</strain>
    </source>
</reference>
<gene>
    <name evidence="2" type="ORF">SAMN02910414_00971</name>
</gene>
<organism evidence="2 3">
    <name type="scientific">Lachnobacterium bovis DSM 14045</name>
    <dbReference type="NCBI Taxonomy" id="1122142"/>
    <lineage>
        <taxon>Bacteria</taxon>
        <taxon>Bacillati</taxon>
        <taxon>Bacillota</taxon>
        <taxon>Clostridia</taxon>
        <taxon>Lachnospirales</taxon>
        <taxon>Lachnospiraceae</taxon>
        <taxon>Lachnobacterium</taxon>
    </lineage>
</organism>
<dbReference type="SUPFAM" id="SSF54001">
    <property type="entry name" value="Cysteine proteinases"/>
    <property type="match status" value="1"/>
</dbReference>
<keyword evidence="3" id="KW-1185">Reference proteome</keyword>
<dbReference type="InterPro" id="IPR038765">
    <property type="entry name" value="Papain-like_cys_pep_sf"/>
</dbReference>
<name>A0A1H3HVX1_9FIRM</name>
<dbReference type="Proteomes" id="UP000183918">
    <property type="component" value="Unassembled WGS sequence"/>
</dbReference>
<evidence type="ECO:0000313" key="2">
    <source>
        <dbReference type="EMBL" id="SDY19532.1"/>
    </source>
</evidence>
<dbReference type="EMBL" id="FNPG01000010">
    <property type="protein sequence ID" value="SDY19532.1"/>
    <property type="molecule type" value="Genomic_DNA"/>
</dbReference>
<protein>
    <recommendedName>
        <fullName evidence="1">Transglutaminase-like domain-containing protein</fullName>
    </recommendedName>
</protein>
<dbReference type="AlphaFoldDB" id="A0A1H3HVX1"/>
<dbReference type="InterPro" id="IPR002931">
    <property type="entry name" value="Transglutaminase-like"/>
</dbReference>
<dbReference type="Pfam" id="PF01841">
    <property type="entry name" value="Transglut_core"/>
    <property type="match status" value="1"/>
</dbReference>
<dbReference type="STRING" id="1122142.SAMN02910414_00971"/>
<accession>A0A1H3HVX1</accession>
<evidence type="ECO:0000259" key="1">
    <source>
        <dbReference type="Pfam" id="PF01841"/>
    </source>
</evidence>
<dbReference type="OrthoDB" id="9788327at2"/>
<proteinExistence type="predicted"/>
<evidence type="ECO:0000313" key="3">
    <source>
        <dbReference type="Proteomes" id="UP000183918"/>
    </source>
</evidence>
<sequence>MKNVMELFGKKLGMLLFAFFMLLFIGCGVNANKVMAAENESGYKQPTFEKVDNLKDYLAPEDKDENGYGDFGAHYYADPYWSKFGTRTYYNKLNSEERKLYDGLYQKCDEVLNSANNCVVVGRSYSVGLVSYDASKVSESRAQDIAVIFTLDNPQFFFLNNSYTYGDYGGNTKIITPNVYSDFANGQVRNNAKQAFKAQLDSWYSIAKAYPTKIQKLRKLETLIDESVTYVNTDKDQSAYSAVVEKRSVCSGYSKAFEMLSNAMGIESVCLTSSTHQWAVVNMTMGWYDVDVTWDDDSRNDNVASSASYFLVPAIGGREHSVQSMWNGLAPTRNGSSVFYAPVYSFSSYERYNVDVANAYGWNEGAVLDHFLFNGMNEQRMGEASFDVKIYRQNYSDLRKAFGNNYPLYYEHFLCFGRREGRNATSLIPREKVTSVGGVDYSAVYNPDYYLNNNPDLRRAFGDDDIALLNHFVAFGMREGRQAKIDFNVISYKNEYPDLRRAFKNDLPRYYKHYISNGKRENRHTTGKEDRIVGGMTVLDGRDYSAVYDVNEYRNKYEDLRKAFGYDDEALLRHFVDFGMKEGRQAKSTFNVEIYKDNYEDLRRAFRNNNKEYYLHYLNFGIKEGRIARRKI</sequence>